<dbReference type="PANTHER" id="PTHR36306">
    <property type="entry name" value="ALPHA-AMYLASE-RELATED-RELATED"/>
    <property type="match status" value="1"/>
</dbReference>
<dbReference type="Gene3D" id="3.20.110.20">
    <property type="match status" value="1"/>
</dbReference>
<organism evidence="4 5">
    <name type="scientific">candidate division WWE3 bacterium CG_4_10_14_0_2_um_filter_41_14</name>
    <dbReference type="NCBI Taxonomy" id="1975072"/>
    <lineage>
        <taxon>Bacteria</taxon>
        <taxon>Katanobacteria</taxon>
    </lineage>
</organism>
<comment type="similarity">
    <text evidence="1">Belongs to the glycosyl hydrolase 57 family.</text>
</comment>
<dbReference type="InterPro" id="IPR011330">
    <property type="entry name" value="Glyco_hydro/deAcase_b/a-brl"/>
</dbReference>
<dbReference type="GO" id="GO:0003824">
    <property type="term" value="F:catalytic activity"/>
    <property type="evidence" value="ECO:0007669"/>
    <property type="project" value="InterPro"/>
</dbReference>
<keyword evidence="2" id="KW-0119">Carbohydrate metabolism</keyword>
<dbReference type="Pfam" id="PF03065">
    <property type="entry name" value="Glyco_hydro_57"/>
    <property type="match status" value="1"/>
</dbReference>
<protein>
    <recommendedName>
        <fullName evidence="3">Glycoside hydrolase family 57 N-terminal domain-containing protein</fullName>
    </recommendedName>
</protein>
<dbReference type="EMBL" id="PFNL01000051">
    <property type="protein sequence ID" value="PIZ47400.1"/>
    <property type="molecule type" value="Genomic_DNA"/>
</dbReference>
<evidence type="ECO:0000259" key="3">
    <source>
        <dbReference type="Pfam" id="PF03065"/>
    </source>
</evidence>
<dbReference type="GO" id="GO:0005975">
    <property type="term" value="P:carbohydrate metabolic process"/>
    <property type="evidence" value="ECO:0007669"/>
    <property type="project" value="InterPro"/>
</dbReference>
<sequence length="406" mass="47005">MITWSPILHFYQPPTQDPDIVQNVIYSTYVPVLTFLENNPTFRLTLNISGSLLEQFVTLNDTVAIDSLKRLLSRNQIELTISPFYHPLLPLISNNTLQRQLEQTRAFTKHILGVSPLSVLLPPELAVTPENIETLKHQFDFIIVDQTSVEHAWSFDNLPSSPIVSYNGSKLIVNAHAITELLRAYPTRINARKFVDLMAKNGTSDHLLVSVNDVELFGHHYVERIELLQQIADQPDVTIVPISQLIALVKTIPEIGEITSSSWNSDQYEEPFSQWDNPNNHLQQQYAQLAAYVEKQINLTKLEQLPDHHSNFITSRFDQGISSCHTYWLSNWPWWHPKLADKGARKLILALRAIPKHEEEKMIGEKMYSKLTLDIWQYHWQKMYTDGYKRFDDYREKCLSQFPDIS</sequence>
<evidence type="ECO:0000256" key="2">
    <source>
        <dbReference type="ARBA" id="ARBA00023277"/>
    </source>
</evidence>
<name>A0A2M7TKK7_UNCKA</name>
<feature type="domain" description="Glycoside hydrolase family 57 N-terminal" evidence="3">
    <location>
        <begin position="24"/>
        <end position="167"/>
    </location>
</feature>
<evidence type="ECO:0000313" key="5">
    <source>
        <dbReference type="Proteomes" id="UP000228920"/>
    </source>
</evidence>
<dbReference type="Proteomes" id="UP000228920">
    <property type="component" value="Unassembled WGS sequence"/>
</dbReference>
<evidence type="ECO:0000256" key="1">
    <source>
        <dbReference type="ARBA" id="ARBA00006821"/>
    </source>
</evidence>
<proteinExistence type="inferred from homology"/>
<dbReference type="SUPFAM" id="SSF88713">
    <property type="entry name" value="Glycoside hydrolase/deacetylase"/>
    <property type="match status" value="1"/>
</dbReference>
<gene>
    <name evidence="4" type="ORF">COY32_01830</name>
</gene>
<comment type="caution">
    <text evidence="4">The sequence shown here is derived from an EMBL/GenBank/DDBJ whole genome shotgun (WGS) entry which is preliminary data.</text>
</comment>
<reference evidence="5" key="1">
    <citation type="submission" date="2017-09" db="EMBL/GenBank/DDBJ databases">
        <title>Depth-based differentiation of microbial function through sediment-hosted aquifers and enrichment of novel symbionts in the deep terrestrial subsurface.</title>
        <authorList>
            <person name="Probst A.J."/>
            <person name="Ladd B."/>
            <person name="Jarett J.K."/>
            <person name="Geller-Mcgrath D.E."/>
            <person name="Sieber C.M.K."/>
            <person name="Emerson J.B."/>
            <person name="Anantharaman K."/>
            <person name="Thomas B.C."/>
            <person name="Malmstrom R."/>
            <person name="Stieglmeier M."/>
            <person name="Klingl A."/>
            <person name="Woyke T."/>
            <person name="Ryan C.M."/>
            <person name="Banfield J.F."/>
        </authorList>
    </citation>
    <scope>NUCLEOTIDE SEQUENCE [LARGE SCALE GENOMIC DNA]</scope>
</reference>
<dbReference type="InterPro" id="IPR004300">
    <property type="entry name" value="Glyco_hydro_57_N"/>
</dbReference>
<dbReference type="PANTHER" id="PTHR36306:SF1">
    <property type="entry name" value="ALPHA-AMYLASE-RELATED"/>
    <property type="match status" value="1"/>
</dbReference>
<evidence type="ECO:0000313" key="4">
    <source>
        <dbReference type="EMBL" id="PIZ47400.1"/>
    </source>
</evidence>
<dbReference type="AlphaFoldDB" id="A0A2M7TKK7"/>
<dbReference type="InterPro" id="IPR052046">
    <property type="entry name" value="GH57_Enzymes"/>
</dbReference>
<accession>A0A2M7TKK7</accession>